<dbReference type="InterPro" id="IPR038479">
    <property type="entry name" value="Transthyretin-like_sf"/>
</dbReference>
<dbReference type="GO" id="GO:0005576">
    <property type="term" value="C:extracellular region"/>
    <property type="evidence" value="ECO:0007669"/>
    <property type="project" value="UniProtKB-SubCell"/>
</dbReference>
<keyword evidence="4" id="KW-0732">Signal</keyword>
<dbReference type="AlphaFoldDB" id="A0A016X3G6"/>
<evidence type="ECO:0000313" key="5">
    <source>
        <dbReference type="EMBL" id="EYC45803.1"/>
    </source>
</evidence>
<name>A0A016X3G6_9BILA</name>
<evidence type="ECO:0000256" key="2">
    <source>
        <dbReference type="ARBA" id="ARBA00010112"/>
    </source>
</evidence>
<keyword evidence="3" id="KW-0964">Secreted</keyword>
<evidence type="ECO:0000256" key="3">
    <source>
        <dbReference type="ARBA" id="ARBA00022525"/>
    </source>
</evidence>
<accession>A0A016X3G6</accession>
<comment type="subcellular location">
    <subcellularLocation>
        <location evidence="1">Secreted</location>
    </subcellularLocation>
</comment>
<gene>
    <name evidence="5" type="primary">Acey_s0416.g1084</name>
    <name evidence="5" type="ORF">Y032_0416g1084</name>
</gene>
<dbReference type="PANTHER" id="PTHR21700">
    <property type="entry name" value="TRANSTHYRETIN-LIKE FAMILY PROTEIN-RELATED"/>
    <property type="match status" value="1"/>
</dbReference>
<sequence>MNLWIPSGSEKSQGICVKPSFIVLGPDPDDLLAQGVTDANGNINLQGSETETTNIDPVFNVYHNCDDKLKLGLRKLKFRIPDSYITWGKTPKRMFNIGVLNLETIFPEEERQLI</sequence>
<dbReference type="EMBL" id="JARK01000016">
    <property type="protein sequence ID" value="EYC45803.1"/>
    <property type="molecule type" value="Genomic_DNA"/>
</dbReference>
<dbReference type="Gene3D" id="2.60.40.3330">
    <property type="match status" value="1"/>
</dbReference>
<dbReference type="OrthoDB" id="5822973at2759"/>
<dbReference type="Pfam" id="PF01060">
    <property type="entry name" value="TTR-52"/>
    <property type="match status" value="1"/>
</dbReference>
<reference evidence="6" key="1">
    <citation type="journal article" date="2015" name="Nat. Genet.">
        <title>The genome and transcriptome of the zoonotic hookworm Ancylostoma ceylanicum identify infection-specific gene families.</title>
        <authorList>
            <person name="Schwarz E.M."/>
            <person name="Hu Y."/>
            <person name="Antoshechkin I."/>
            <person name="Miller M.M."/>
            <person name="Sternberg P.W."/>
            <person name="Aroian R.V."/>
        </authorList>
    </citation>
    <scope>NUCLEOTIDE SEQUENCE</scope>
    <source>
        <strain evidence="6">HY135</strain>
    </source>
</reference>
<protein>
    <recommendedName>
        <fullName evidence="7">Transthyretin-like family protein</fullName>
    </recommendedName>
</protein>
<organism evidence="5 6">
    <name type="scientific">Ancylostoma ceylanicum</name>
    <dbReference type="NCBI Taxonomy" id="53326"/>
    <lineage>
        <taxon>Eukaryota</taxon>
        <taxon>Metazoa</taxon>
        <taxon>Ecdysozoa</taxon>
        <taxon>Nematoda</taxon>
        <taxon>Chromadorea</taxon>
        <taxon>Rhabditida</taxon>
        <taxon>Rhabditina</taxon>
        <taxon>Rhabditomorpha</taxon>
        <taxon>Strongyloidea</taxon>
        <taxon>Ancylostomatidae</taxon>
        <taxon>Ancylostomatinae</taxon>
        <taxon>Ancylostoma</taxon>
    </lineage>
</organism>
<dbReference type="Proteomes" id="UP000024635">
    <property type="component" value="Unassembled WGS sequence"/>
</dbReference>
<comment type="caution">
    <text evidence="5">The sequence shown here is derived from an EMBL/GenBank/DDBJ whole genome shotgun (WGS) entry which is preliminary data.</text>
</comment>
<proteinExistence type="inferred from homology"/>
<dbReference type="GO" id="GO:0009986">
    <property type="term" value="C:cell surface"/>
    <property type="evidence" value="ECO:0007669"/>
    <property type="project" value="InterPro"/>
</dbReference>
<evidence type="ECO:0000256" key="4">
    <source>
        <dbReference type="ARBA" id="ARBA00022729"/>
    </source>
</evidence>
<dbReference type="STRING" id="53326.A0A016X3G6"/>
<evidence type="ECO:0000313" key="6">
    <source>
        <dbReference type="Proteomes" id="UP000024635"/>
    </source>
</evidence>
<evidence type="ECO:0008006" key="7">
    <source>
        <dbReference type="Google" id="ProtNLM"/>
    </source>
</evidence>
<evidence type="ECO:0000256" key="1">
    <source>
        <dbReference type="ARBA" id="ARBA00004613"/>
    </source>
</evidence>
<dbReference type="InterPro" id="IPR001534">
    <property type="entry name" value="Transthyretin-like"/>
</dbReference>
<keyword evidence="6" id="KW-1185">Reference proteome</keyword>
<comment type="similarity">
    <text evidence="2">Belongs to the nematode transthyretin-like family.</text>
</comment>